<dbReference type="Gene3D" id="1.10.510.10">
    <property type="entry name" value="Transferase(Phosphotransferase) domain 1"/>
    <property type="match status" value="1"/>
</dbReference>
<organism evidence="10 11">
    <name type="scientific">Mycolicibacterium sphagni</name>
    <dbReference type="NCBI Taxonomy" id="1786"/>
    <lineage>
        <taxon>Bacteria</taxon>
        <taxon>Bacillati</taxon>
        <taxon>Actinomycetota</taxon>
        <taxon>Actinomycetes</taxon>
        <taxon>Mycobacteriales</taxon>
        <taxon>Mycobacteriaceae</taxon>
        <taxon>Mycolicibacterium</taxon>
    </lineage>
</organism>
<evidence type="ECO:0000256" key="1">
    <source>
        <dbReference type="ARBA" id="ARBA00012513"/>
    </source>
</evidence>
<dbReference type="RefSeq" id="WP_174398447.1">
    <property type="nucleotide sequence ID" value="NZ_VBSB01000008.1"/>
</dbReference>
<protein>
    <recommendedName>
        <fullName evidence="1">non-specific serine/threonine protein kinase</fullName>
        <ecNumber evidence="1">2.7.11.1</ecNumber>
    </recommendedName>
</protein>
<evidence type="ECO:0000256" key="3">
    <source>
        <dbReference type="ARBA" id="ARBA00022679"/>
    </source>
</evidence>
<dbReference type="Gene3D" id="3.30.200.20">
    <property type="entry name" value="Phosphorylase Kinase, domain 1"/>
    <property type="match status" value="1"/>
</dbReference>
<dbReference type="GO" id="GO:0004674">
    <property type="term" value="F:protein serine/threonine kinase activity"/>
    <property type="evidence" value="ECO:0007669"/>
    <property type="project" value="UniProtKB-KW"/>
</dbReference>
<dbReference type="PROSITE" id="PS00108">
    <property type="entry name" value="PROTEIN_KINASE_ST"/>
    <property type="match status" value="1"/>
</dbReference>
<dbReference type="Proteomes" id="UP000708347">
    <property type="component" value="Unassembled WGS sequence"/>
</dbReference>
<dbReference type="PANTHER" id="PTHR43289:SF6">
    <property type="entry name" value="SERINE_THREONINE-PROTEIN KINASE NEKL-3"/>
    <property type="match status" value="1"/>
</dbReference>
<feature type="compositionally biased region" description="Low complexity" evidence="7">
    <location>
        <begin position="353"/>
        <end position="367"/>
    </location>
</feature>
<name>A0ABX2JYV3_9MYCO</name>
<proteinExistence type="predicted"/>
<keyword evidence="5 10" id="KW-0418">Kinase</keyword>
<evidence type="ECO:0000256" key="5">
    <source>
        <dbReference type="ARBA" id="ARBA00022777"/>
    </source>
</evidence>
<evidence type="ECO:0000313" key="10">
    <source>
        <dbReference type="EMBL" id="NTY60650.1"/>
    </source>
</evidence>
<keyword evidence="6" id="KW-0067">ATP-binding</keyword>
<dbReference type="InterPro" id="IPR000719">
    <property type="entry name" value="Prot_kinase_dom"/>
</dbReference>
<evidence type="ECO:0000256" key="2">
    <source>
        <dbReference type="ARBA" id="ARBA00022527"/>
    </source>
</evidence>
<dbReference type="InterPro" id="IPR008271">
    <property type="entry name" value="Ser/Thr_kinase_AS"/>
</dbReference>
<dbReference type="EMBL" id="VBSB01000008">
    <property type="protein sequence ID" value="NTY60650.1"/>
    <property type="molecule type" value="Genomic_DNA"/>
</dbReference>
<evidence type="ECO:0000256" key="8">
    <source>
        <dbReference type="SAM" id="Phobius"/>
    </source>
</evidence>
<evidence type="ECO:0000313" key="11">
    <source>
        <dbReference type="Proteomes" id="UP000708347"/>
    </source>
</evidence>
<feature type="region of interest" description="Disordered" evidence="7">
    <location>
        <begin position="344"/>
        <end position="391"/>
    </location>
</feature>
<dbReference type="SUPFAM" id="SSF56112">
    <property type="entry name" value="Protein kinase-like (PK-like)"/>
    <property type="match status" value="1"/>
</dbReference>
<evidence type="ECO:0000256" key="4">
    <source>
        <dbReference type="ARBA" id="ARBA00022741"/>
    </source>
</evidence>
<evidence type="ECO:0000256" key="6">
    <source>
        <dbReference type="ARBA" id="ARBA00022840"/>
    </source>
</evidence>
<feature type="region of interest" description="Disordered" evidence="7">
    <location>
        <begin position="231"/>
        <end position="255"/>
    </location>
</feature>
<dbReference type="PROSITE" id="PS50011">
    <property type="entry name" value="PROTEIN_KINASE_DOM"/>
    <property type="match status" value="1"/>
</dbReference>
<dbReference type="SMART" id="SM00220">
    <property type="entry name" value="S_TKc"/>
    <property type="match status" value="1"/>
</dbReference>
<comment type="caution">
    <text evidence="10">The sequence shown here is derived from an EMBL/GenBank/DDBJ whole genome shotgun (WGS) entry which is preliminary data.</text>
</comment>
<feature type="compositionally biased region" description="Basic and acidic residues" evidence="7">
    <location>
        <begin position="238"/>
        <end position="255"/>
    </location>
</feature>
<keyword evidence="8" id="KW-0472">Membrane</keyword>
<evidence type="ECO:0000256" key="7">
    <source>
        <dbReference type="SAM" id="MobiDB-lite"/>
    </source>
</evidence>
<dbReference type="Pfam" id="PF00069">
    <property type="entry name" value="Pkinase"/>
    <property type="match status" value="1"/>
</dbReference>
<reference evidence="10 11" key="1">
    <citation type="submission" date="2019-05" db="EMBL/GenBank/DDBJ databases">
        <title>Mycolicibacterium sphagni ENV482 genome assembly.</title>
        <authorList>
            <person name="Chen W."/>
            <person name="Faulkner N.W."/>
            <person name="Hyman M.R."/>
        </authorList>
    </citation>
    <scope>NUCLEOTIDE SEQUENCE [LARGE SCALE GENOMIC DNA]</scope>
    <source>
        <strain evidence="10 11">ENV482</strain>
    </source>
</reference>
<feature type="transmembrane region" description="Helical" evidence="8">
    <location>
        <begin position="315"/>
        <end position="338"/>
    </location>
</feature>
<keyword evidence="2 10" id="KW-0723">Serine/threonine-protein kinase</keyword>
<dbReference type="PANTHER" id="PTHR43289">
    <property type="entry name" value="MITOGEN-ACTIVATED PROTEIN KINASE KINASE KINASE 20-RELATED"/>
    <property type="match status" value="1"/>
</dbReference>
<dbReference type="InterPro" id="IPR011009">
    <property type="entry name" value="Kinase-like_dom_sf"/>
</dbReference>
<keyword evidence="4" id="KW-0547">Nucleotide-binding</keyword>
<accession>A0ABX2JYV3</accession>
<dbReference type="EC" id="2.7.11.1" evidence="1"/>
<feature type="region of interest" description="Disordered" evidence="7">
    <location>
        <begin position="280"/>
        <end position="311"/>
    </location>
</feature>
<gene>
    <name evidence="10" type="ORF">FEG63_13950</name>
</gene>
<dbReference type="CDD" id="cd14014">
    <property type="entry name" value="STKc_PknB_like"/>
    <property type="match status" value="1"/>
</dbReference>
<sequence length="486" mass="52020">MPLDEGETFAGYTILRLLGAGGMGEVYLAQHPRLPRHDALKVLPSSVSNDAEYRARFEREADIAATLWNPHIVGVHDRGEFDGQLWIAMDYVDGTDASELLKSYPTGLPQREVLNIVTAVAEALDYAHQRHLLHRDVKPANILVSKQESGEERILLADFGIARWDNESSGLTQTNMTVGTVSYAAPEQLMGRDLDGRADQYALAATAYHLLTGRPPFLHSNPAVVISQHLSASPPSVGEHRPELADLDPPLRKALSKDPADRFDRCVDFARALAHHITTPLSGDGLTDTDSTRLTPIADAAPAGGEPPPPAHKSWLRPAILVPVLVVLLIAVAAAFIAGRNRGETVAQDDHTTTSATTVTTPVTTSVVPPPPPPVTTTTTTTATTSAPTDTVTVQPTPTAVIGSDCTEPGATGTTADGATAYCTQLQYTNRYLWSVHQDVIPNPVVTSSPTAVPPTENESPVRICMQETGHTRLRCAEEILRGNGG</sequence>
<keyword evidence="11" id="KW-1185">Reference proteome</keyword>
<feature type="domain" description="Protein kinase" evidence="9">
    <location>
        <begin position="12"/>
        <end position="278"/>
    </location>
</feature>
<evidence type="ECO:0000259" key="9">
    <source>
        <dbReference type="PROSITE" id="PS50011"/>
    </source>
</evidence>
<keyword evidence="8" id="KW-1133">Transmembrane helix</keyword>
<keyword evidence="3" id="KW-0808">Transferase</keyword>
<keyword evidence="8" id="KW-0812">Transmembrane</keyword>
<feature type="compositionally biased region" description="Low complexity" evidence="7">
    <location>
        <begin position="376"/>
        <end position="391"/>
    </location>
</feature>